<feature type="transmembrane region" description="Helical" evidence="1">
    <location>
        <begin position="182"/>
        <end position="205"/>
    </location>
</feature>
<keyword evidence="1" id="KW-1133">Transmembrane helix</keyword>
<keyword evidence="1" id="KW-0812">Transmembrane</keyword>
<reference evidence="3" key="1">
    <citation type="journal article" date="2019" name="Int. J. Syst. Evol. Microbiol.">
        <title>The Global Catalogue of Microorganisms (GCM) 10K type strain sequencing project: providing services to taxonomists for standard genome sequencing and annotation.</title>
        <authorList>
            <consortium name="The Broad Institute Genomics Platform"/>
            <consortium name="The Broad Institute Genome Sequencing Center for Infectious Disease"/>
            <person name="Wu L."/>
            <person name="Ma J."/>
        </authorList>
    </citation>
    <scope>NUCLEOTIDE SEQUENCE [LARGE SCALE GENOMIC DNA]</scope>
    <source>
        <strain evidence="3">CCM 8653</strain>
    </source>
</reference>
<dbReference type="RefSeq" id="WP_188521768.1">
    <property type="nucleotide sequence ID" value="NZ_BMDG01000001.1"/>
</dbReference>
<feature type="transmembrane region" description="Helical" evidence="1">
    <location>
        <begin position="225"/>
        <end position="246"/>
    </location>
</feature>
<feature type="transmembrane region" description="Helical" evidence="1">
    <location>
        <begin position="94"/>
        <end position="115"/>
    </location>
</feature>
<feature type="transmembrane region" description="Helical" evidence="1">
    <location>
        <begin position="267"/>
        <end position="292"/>
    </location>
</feature>
<organism evidence="2 3">
    <name type="scientific">Isoptericola cucumis</name>
    <dbReference type="NCBI Taxonomy" id="1776856"/>
    <lineage>
        <taxon>Bacteria</taxon>
        <taxon>Bacillati</taxon>
        <taxon>Actinomycetota</taxon>
        <taxon>Actinomycetes</taxon>
        <taxon>Micrococcales</taxon>
        <taxon>Promicromonosporaceae</taxon>
        <taxon>Isoptericola</taxon>
    </lineage>
</organism>
<protein>
    <submittedName>
        <fullName evidence="2">Uncharacterized protein</fullName>
    </submittedName>
</protein>
<name>A0ABQ2B2E5_9MICO</name>
<keyword evidence="3" id="KW-1185">Reference proteome</keyword>
<evidence type="ECO:0000256" key="1">
    <source>
        <dbReference type="SAM" id="Phobius"/>
    </source>
</evidence>
<gene>
    <name evidence="2" type="ORF">GCM10007368_01880</name>
</gene>
<dbReference type="EMBL" id="BMDG01000001">
    <property type="protein sequence ID" value="GGI04582.1"/>
    <property type="molecule type" value="Genomic_DNA"/>
</dbReference>
<dbReference type="Proteomes" id="UP000632535">
    <property type="component" value="Unassembled WGS sequence"/>
</dbReference>
<comment type="caution">
    <text evidence="2">The sequence shown here is derived from an EMBL/GenBank/DDBJ whole genome shotgun (WGS) entry which is preliminary data.</text>
</comment>
<evidence type="ECO:0000313" key="2">
    <source>
        <dbReference type="EMBL" id="GGI04582.1"/>
    </source>
</evidence>
<feature type="transmembrane region" description="Helical" evidence="1">
    <location>
        <begin position="28"/>
        <end position="49"/>
    </location>
</feature>
<feature type="transmembrane region" description="Helical" evidence="1">
    <location>
        <begin position="135"/>
        <end position="155"/>
    </location>
</feature>
<evidence type="ECO:0000313" key="3">
    <source>
        <dbReference type="Proteomes" id="UP000632535"/>
    </source>
</evidence>
<proteinExistence type="predicted"/>
<keyword evidence="1" id="KW-0472">Membrane</keyword>
<sequence length="360" mass="37317">MRVAQVVTATDLQPPGPSPSVPWWVERAAPAAAGWAVVYGALVLSWGLGNDWGRPFGDADLPTALLGGLAALCAAAAVAALMTVRVRPGAVRPGLAGTMLWVFAGVLVTVAPGTLTLDLASVFTGHFDAIDWPPFLVKLFAVLGGVLFAGAAVSYRRRLHGACGYCGRFGGSSGERRRWEKAAGYAAVVVPTLGYALPHVLWAIGVPFGVTTKGAAEFSAPETAPALWGLALLAVAAAVLTLGLVMSWGETVPRWIPLVGGRTVPRLLAVIPPLVVAAAITPYGVLGTVAMTAHVTGIHELSAERMGEMEPLGFYITYLTFAAWGATLCAAAVMYHYRTRGACAHCDGHAGLPTTASPSR</sequence>
<feature type="transmembrane region" description="Helical" evidence="1">
    <location>
        <begin position="312"/>
        <end position="335"/>
    </location>
</feature>
<accession>A0ABQ2B2E5</accession>
<feature type="transmembrane region" description="Helical" evidence="1">
    <location>
        <begin position="61"/>
        <end position="82"/>
    </location>
</feature>